<reference evidence="3" key="1">
    <citation type="submission" date="2018-11" db="EMBL/GenBank/DDBJ databases">
        <authorList>
            <person name="Alioto T."/>
            <person name="Alioto T."/>
        </authorList>
    </citation>
    <scope>NUCLEOTIDE SEQUENCE</scope>
</reference>
<feature type="compositionally biased region" description="Basic and acidic residues" evidence="1">
    <location>
        <begin position="9"/>
        <end position="22"/>
    </location>
</feature>
<sequence>MASPMNLSDKTKVDKQSLHNETTESENPMSEEGDNVSFSDMTEEDKLLPHTELEDGKQSSNSLNSNTKHTLHNETSESESEYSQSRSRSDISNKSFRNDNLIDDSPVTVQNRTESDIDNKSLRNDNGIEDSSATVQNSSPPDNFNTLFRNDNRSDQKSSGLNISNNYVRNENSPFTALENALANCGPAAVPPYIKCLFIVFCVVVVLMIATVVITISIVKKPCQERPLAEANRGGPVVEDIYIVFSIWDDNMDKLNVSVFGKKDVLLYQIDYQGNGARNQLVVCQHGESAFSISCGEEKTNICVHIPEYSNKNPETFPKHFNYVIDRQCIGKKAELRWKT</sequence>
<name>A0A8B6E7W7_MYTGA</name>
<feature type="compositionally biased region" description="Basic and acidic residues" evidence="1">
    <location>
        <begin position="44"/>
        <end position="57"/>
    </location>
</feature>
<keyword evidence="2" id="KW-1133">Transmembrane helix</keyword>
<dbReference type="Proteomes" id="UP000596742">
    <property type="component" value="Unassembled WGS sequence"/>
</dbReference>
<feature type="compositionally biased region" description="Polar residues" evidence="1">
    <location>
        <begin position="129"/>
        <end position="149"/>
    </location>
</feature>
<organism evidence="3 5">
    <name type="scientific">Mytilus galloprovincialis</name>
    <name type="common">Mediterranean mussel</name>
    <dbReference type="NCBI Taxonomy" id="29158"/>
    <lineage>
        <taxon>Eukaryota</taxon>
        <taxon>Metazoa</taxon>
        <taxon>Spiralia</taxon>
        <taxon>Lophotrochozoa</taxon>
        <taxon>Mollusca</taxon>
        <taxon>Bivalvia</taxon>
        <taxon>Autobranchia</taxon>
        <taxon>Pteriomorphia</taxon>
        <taxon>Mytilida</taxon>
        <taxon>Mytiloidea</taxon>
        <taxon>Mytilidae</taxon>
        <taxon>Mytilinae</taxon>
        <taxon>Mytilus</taxon>
    </lineage>
</organism>
<dbReference type="AlphaFoldDB" id="A0A8B6E7W7"/>
<evidence type="ECO:0000256" key="1">
    <source>
        <dbReference type="SAM" id="MobiDB-lite"/>
    </source>
</evidence>
<keyword evidence="2" id="KW-0812">Transmembrane</keyword>
<comment type="caution">
    <text evidence="3">The sequence shown here is derived from an EMBL/GenBank/DDBJ whole genome shotgun (WGS) entry which is preliminary data.</text>
</comment>
<dbReference type="OrthoDB" id="6169300at2759"/>
<dbReference type="EMBL" id="UYJE01004754">
    <property type="protein sequence ID" value="VDI31046.1"/>
    <property type="molecule type" value="Genomic_DNA"/>
</dbReference>
<feature type="compositionally biased region" description="Low complexity" evidence="1">
    <location>
        <begin position="81"/>
        <end position="95"/>
    </location>
</feature>
<gene>
    <name evidence="3" type="ORF">MGAL_10B072112</name>
    <name evidence="4" type="ORF">MGAL_10B084671</name>
</gene>
<proteinExistence type="predicted"/>
<keyword evidence="5" id="KW-1185">Reference proteome</keyword>
<dbReference type="EMBL" id="UYJE01004982">
    <property type="protein sequence ID" value="VDI33014.1"/>
    <property type="molecule type" value="Genomic_DNA"/>
</dbReference>
<evidence type="ECO:0000313" key="5">
    <source>
        <dbReference type="Proteomes" id="UP000596742"/>
    </source>
</evidence>
<evidence type="ECO:0000313" key="3">
    <source>
        <dbReference type="EMBL" id="VDI31046.1"/>
    </source>
</evidence>
<accession>A0A8B6E7W7</accession>
<keyword evidence="2" id="KW-0472">Membrane</keyword>
<evidence type="ECO:0000313" key="4">
    <source>
        <dbReference type="EMBL" id="VDI33014.1"/>
    </source>
</evidence>
<feature type="compositionally biased region" description="Polar residues" evidence="1">
    <location>
        <begin position="58"/>
        <end position="68"/>
    </location>
</feature>
<feature type="transmembrane region" description="Helical" evidence="2">
    <location>
        <begin position="197"/>
        <end position="219"/>
    </location>
</feature>
<feature type="compositionally biased region" description="Basic and acidic residues" evidence="1">
    <location>
        <begin position="113"/>
        <end position="123"/>
    </location>
</feature>
<evidence type="ECO:0000256" key="2">
    <source>
        <dbReference type="SAM" id="Phobius"/>
    </source>
</evidence>
<feature type="region of interest" description="Disordered" evidence="1">
    <location>
        <begin position="1"/>
        <end position="165"/>
    </location>
</feature>
<protein>
    <submittedName>
        <fullName evidence="3">Uncharacterized protein</fullName>
    </submittedName>
</protein>